<evidence type="ECO:0000256" key="1">
    <source>
        <dbReference type="ARBA" id="ARBA00022884"/>
    </source>
</evidence>
<dbReference type="InterPro" id="IPR000504">
    <property type="entry name" value="RRM_dom"/>
</dbReference>
<accession>C5DCH0</accession>
<feature type="domain" description="RRM" evidence="4">
    <location>
        <begin position="70"/>
        <end position="148"/>
    </location>
</feature>
<evidence type="ECO:0000259" key="4">
    <source>
        <dbReference type="PROSITE" id="PS50102"/>
    </source>
</evidence>
<protein>
    <submittedName>
        <fullName evidence="5">KLTH0B02992p</fullName>
    </submittedName>
</protein>
<dbReference type="eggNOG" id="KOG4209">
    <property type="taxonomic scope" value="Eukaryota"/>
</dbReference>
<dbReference type="EMBL" id="CU928166">
    <property type="protein sequence ID" value="CAR21481.1"/>
    <property type="molecule type" value="Genomic_DNA"/>
</dbReference>
<dbReference type="SMART" id="SM00360">
    <property type="entry name" value="RRM"/>
    <property type="match status" value="1"/>
</dbReference>
<dbReference type="InParanoid" id="C5DCH0"/>
<dbReference type="GeneID" id="8290751"/>
<evidence type="ECO:0000313" key="6">
    <source>
        <dbReference type="Proteomes" id="UP000002036"/>
    </source>
</evidence>
<dbReference type="InterPro" id="IPR035979">
    <property type="entry name" value="RBD_domain_sf"/>
</dbReference>
<dbReference type="Proteomes" id="UP000002036">
    <property type="component" value="Chromosome B"/>
</dbReference>
<gene>
    <name evidence="5" type="ordered locus">KLTH0B02992g</name>
</gene>
<reference evidence="5 6" key="1">
    <citation type="journal article" date="2009" name="Genome Res.">
        <title>Comparative genomics of protoploid Saccharomycetaceae.</title>
        <authorList>
            <consortium name="The Genolevures Consortium"/>
            <person name="Souciet J.-L."/>
            <person name="Dujon B."/>
            <person name="Gaillardin C."/>
            <person name="Johnston M."/>
            <person name="Baret P.V."/>
            <person name="Cliften P."/>
            <person name="Sherman D.J."/>
            <person name="Weissenbach J."/>
            <person name="Westhof E."/>
            <person name="Wincker P."/>
            <person name="Jubin C."/>
            <person name="Poulain J."/>
            <person name="Barbe V."/>
            <person name="Segurens B."/>
            <person name="Artiguenave F."/>
            <person name="Anthouard V."/>
            <person name="Vacherie B."/>
            <person name="Val M.-E."/>
            <person name="Fulton R.S."/>
            <person name="Minx P."/>
            <person name="Wilson R."/>
            <person name="Durrens P."/>
            <person name="Jean G."/>
            <person name="Marck C."/>
            <person name="Martin T."/>
            <person name="Nikolski M."/>
            <person name="Rolland T."/>
            <person name="Seret M.-L."/>
            <person name="Casaregola S."/>
            <person name="Despons L."/>
            <person name="Fairhead C."/>
            <person name="Fischer G."/>
            <person name="Lafontaine I."/>
            <person name="Leh V."/>
            <person name="Lemaire M."/>
            <person name="de Montigny J."/>
            <person name="Neuveglise C."/>
            <person name="Thierry A."/>
            <person name="Blanc-Lenfle I."/>
            <person name="Bleykasten C."/>
            <person name="Diffels J."/>
            <person name="Fritsch E."/>
            <person name="Frangeul L."/>
            <person name="Goeffon A."/>
            <person name="Jauniaux N."/>
            <person name="Kachouri-Lafond R."/>
            <person name="Payen C."/>
            <person name="Potier S."/>
            <person name="Pribylova L."/>
            <person name="Ozanne C."/>
            <person name="Richard G.-F."/>
            <person name="Sacerdot C."/>
            <person name="Straub M.-L."/>
            <person name="Talla E."/>
        </authorList>
    </citation>
    <scope>NUCLEOTIDE SEQUENCE [LARGE SCALE GENOMIC DNA]</scope>
    <source>
        <strain evidence="6">ATCC 56472 / CBS 6340 / NRRL Y-8284</strain>
    </source>
</reference>
<name>C5DCH0_LACTC</name>
<evidence type="ECO:0000256" key="3">
    <source>
        <dbReference type="SAM" id="MobiDB-lite"/>
    </source>
</evidence>
<evidence type="ECO:0000256" key="2">
    <source>
        <dbReference type="PROSITE-ProRule" id="PRU00176"/>
    </source>
</evidence>
<dbReference type="PANTHER" id="PTHR23236">
    <property type="entry name" value="EUKARYOTIC TRANSLATION INITIATION FACTOR 4B/4H"/>
    <property type="match status" value="1"/>
</dbReference>
<evidence type="ECO:0000313" key="5">
    <source>
        <dbReference type="EMBL" id="CAR21481.1"/>
    </source>
</evidence>
<keyword evidence="1 2" id="KW-0694">RNA-binding</keyword>
<proteinExistence type="predicted"/>
<dbReference type="InterPro" id="IPR012677">
    <property type="entry name" value="Nucleotide-bd_a/b_plait_sf"/>
</dbReference>
<dbReference type="STRING" id="559295.C5DCH0"/>
<dbReference type="SUPFAM" id="SSF54928">
    <property type="entry name" value="RNA-binding domain, RBD"/>
    <property type="match status" value="1"/>
</dbReference>
<feature type="region of interest" description="Disordered" evidence="3">
    <location>
        <begin position="140"/>
        <end position="184"/>
    </location>
</feature>
<dbReference type="HOGENOM" id="CLU_1343478_0_0_1"/>
<sequence>MSDTRWTTSYPHMNEFLSDSSQQDNKPDYYHVITEETSRLKDIEKRMAENAHGAGCPGFSRFNDQSADARSVYVGNLDPSINAETLQEFFKGSVSRVNRVEIQINKLTGFAKGFAFVEFAQPRDVMDAIKLSNTKLGGKPLKIVPKRPSFHQESPNRGSHRMRRATTRTHPPLRGRPHGRHLHNAWRGNRRGRVRARGRGKRFI</sequence>
<dbReference type="OMA" id="MNETIFR"/>
<dbReference type="OrthoDB" id="4726at2759"/>
<dbReference type="AlphaFoldDB" id="C5DCH0"/>
<keyword evidence="6" id="KW-1185">Reference proteome</keyword>
<dbReference type="Pfam" id="PF00076">
    <property type="entry name" value="RRM_1"/>
    <property type="match status" value="1"/>
</dbReference>
<dbReference type="GO" id="GO:0008143">
    <property type="term" value="F:poly(A) binding"/>
    <property type="evidence" value="ECO:0007669"/>
    <property type="project" value="TreeGrafter"/>
</dbReference>
<dbReference type="PROSITE" id="PS50102">
    <property type="entry name" value="RRM"/>
    <property type="match status" value="1"/>
</dbReference>
<dbReference type="KEGG" id="lth:KLTH0B02992g"/>
<dbReference type="RefSeq" id="XP_002551919.1">
    <property type="nucleotide sequence ID" value="XM_002551873.1"/>
</dbReference>
<feature type="compositionally biased region" description="Basic residues" evidence="3">
    <location>
        <begin position="158"/>
        <end position="184"/>
    </location>
</feature>
<dbReference type="PANTHER" id="PTHR23236:SF12">
    <property type="entry name" value="EUKARYOTIC INITIATION FACTOR 4B-RELATED"/>
    <property type="match status" value="1"/>
</dbReference>
<organism evidence="5 6">
    <name type="scientific">Lachancea thermotolerans (strain ATCC 56472 / CBS 6340 / NRRL Y-8284)</name>
    <name type="common">Yeast</name>
    <name type="synonym">Kluyveromyces thermotolerans</name>
    <dbReference type="NCBI Taxonomy" id="559295"/>
    <lineage>
        <taxon>Eukaryota</taxon>
        <taxon>Fungi</taxon>
        <taxon>Dikarya</taxon>
        <taxon>Ascomycota</taxon>
        <taxon>Saccharomycotina</taxon>
        <taxon>Saccharomycetes</taxon>
        <taxon>Saccharomycetales</taxon>
        <taxon>Saccharomycetaceae</taxon>
        <taxon>Lachancea</taxon>
    </lineage>
</organism>
<dbReference type="Gene3D" id="3.30.70.330">
    <property type="match status" value="1"/>
</dbReference>